<feature type="domain" description="DUF6570" evidence="5">
    <location>
        <begin position="185"/>
        <end position="314"/>
    </location>
</feature>
<proteinExistence type="inferred from homology"/>
<dbReference type="Pfam" id="PF20209">
    <property type="entry name" value="DUF6570"/>
    <property type="match status" value="1"/>
</dbReference>
<evidence type="ECO:0000256" key="2">
    <source>
        <dbReference type="SAM" id="MobiDB-lite"/>
    </source>
</evidence>
<feature type="region of interest" description="Disordered" evidence="2">
    <location>
        <begin position="1"/>
        <end position="35"/>
    </location>
</feature>
<reference evidence="6" key="1">
    <citation type="submission" date="2021-10" db="EMBL/GenBank/DDBJ databases">
        <title>Tropical sea cucumber genome reveals ecological adaptation and Cuvierian tubules defense mechanism.</title>
        <authorList>
            <person name="Chen T."/>
        </authorList>
    </citation>
    <scope>NUCLEOTIDE SEQUENCE</scope>
    <source>
        <strain evidence="6">Nanhai2018</strain>
        <tissue evidence="6">Muscle</tissue>
    </source>
</reference>
<dbReference type="PANTHER" id="PTHR47642:SF5">
    <property type="entry name" value="ATP-DEPENDENT DNA HELICASE"/>
    <property type="match status" value="1"/>
</dbReference>
<feature type="domain" description="Helitron helicase-like" evidence="4">
    <location>
        <begin position="468"/>
        <end position="622"/>
    </location>
</feature>
<keyword evidence="1" id="KW-0547">Nucleotide-binding</keyword>
<feature type="compositionally biased region" description="Acidic residues" evidence="2">
    <location>
        <begin position="340"/>
        <end position="349"/>
    </location>
</feature>
<evidence type="ECO:0000313" key="6">
    <source>
        <dbReference type="EMBL" id="KAJ8018509.1"/>
    </source>
</evidence>
<dbReference type="InterPro" id="IPR027417">
    <property type="entry name" value="P-loop_NTPase"/>
</dbReference>
<feature type="domain" description="DNA helicase Pif1-like DEAD-box helicase" evidence="3">
    <location>
        <begin position="1140"/>
        <end position="1359"/>
    </location>
</feature>
<evidence type="ECO:0000259" key="5">
    <source>
        <dbReference type="Pfam" id="PF20209"/>
    </source>
</evidence>
<dbReference type="PANTHER" id="PTHR47642">
    <property type="entry name" value="ATP-DEPENDENT DNA HELICASE"/>
    <property type="match status" value="1"/>
</dbReference>
<keyword evidence="1" id="KW-0234">DNA repair</keyword>
<gene>
    <name evidence="6" type="ORF">HOLleu_43472</name>
</gene>
<sequence length="1900" mass="219199">MEKKRRRRYKQKQRANIEMREEERQRDRMARKRKRQELKCAVPKKARLDEINNNVTTHLKRKQRSTNVKETTSFEQTNINSFQIPPLQTNAAKCVYQSHSDHESYADLKSQYEQCKTHFHQKIKEGPSYVCTCCHQTWFKHSVQQLVQLRLGKQASILLSKCSTKFISVEHQEWVCRTCISDIRKGQLPRISIANKVFLPDRPDILQLYELEERLLSPRIPFMQIRELPTGRQFSIKGSVVNVPVDVIPTVTALPRSLTAMQTIPVKLKKRISFSSAVFTQNVRPTVIIEALKWLMKNGPVFNQLGITFDERWIEHFNNAETSDSENCSSFENSTTQTNESEEDSDNFSEIDEAEQRPAIETLLCDAEIDNGQVLAFAPGEDQTPISLYYDSDAEYLAFPTIYCGQRRCSNAERTRPVYYSDFCKFELRCIDRRVARCVPNLFFKLKKIQMQQVTDKVSLALRRCKTKGQKLTASEILNKETVTKLIQLDEGYHIFRSLRNSPPYLEKRKKDLMAMIRQLGFPTYFVSLSAAETRWTDLLRILGKMVDNKEYTEEQLLNADWNLKSRLIQSDPVTCVRFFDHRLQVFINDVLRGSLHPIGVIKDYFLRIEFQQRGSPHAHIMFWIENAPTYNKNPISEIETFVDQYISCSSDVDNESTPMLQLQTHKHSKTCRKRSQAICRFGFPKPPMKFTKLLQPFPVDTDTTLLQQHQQNYEKITALMNSHVDGLDVTFEQFLQQINVTEEEYIQAVCSSLKAPTVFLRRNPSDIRINPYMKNLLQIYGANHDIQYITDPYACAVYIVAYMSKSQRGMSILLDKACKEAKKETSDLRKQVRSIGNKFINAVEVSAQEAVYMLLQLPITRSTRNTLFINTSPPNERTFLLKSTELLEQMDPDDTNIECGNIIERYKRRPRLLRKWCLADYASKLVITYPREDKFWEDEDDFEDDPSCAMTELDGECHLNAEECEIDIKLPNGVHIKSCKSHKVLRFVNYDSTMDPENYFREKIMLYLPWRTEPSDLLGGFHTYEQHFISAKSHIQQKMDFYEPNKTIPQDLLNQARLETIMQRHQITVAPNSQQEEAEDFLKEPNDSMQYSFYKPIRNSHKQSDLSTNVGLSRQAQQTIDLLANRITDQEYYQLVSGLNLKQREFFTHIMQSISCFPDHQIQVFLTGGAGVGKSVLIHALYQALHRFLGDTEGDNPEDQRILLCAPTGKAAFNINGVTIHSAFKINPNQGYNYKKLCADQLNTLRVRYRHLQVVIVDEISMVGNKQLLFMHLRLQEIKQNTKPFGGLHMIAVGDFFQLKPVKDQWIFMHLKQGYGPLTTNLWKEHFQIHELEQIMRQREDLPFAALLNRLREGQHTAEDIKTLQKHIITANSQTYSSLTTHLFPTNALVDHHNSMIYETSTLEKVIINAQDAVIGDMCVTTKTHLQQLIPTDTNKTSGLLKALPIGIEMKYEIVSNISVEDGITNGTTCTVKHIQYLQQSNRTPSIVWVQYAKPQIGRHTRSQYQSYYTDIINSDWTPVFAIQRTFYITSKHIPVCRTQFPLRLATAKTIHKAQGDTLDRIVVHMGNNLVPHAHYVAFSRVTKAEGLQILHLNEGNIKVTATVIEEMKRLRQEKVLQLCYTPLYNLPPESLRVTFQNARSFHKHFNDVTLDSNILASDIISIAESRLTLHDHDDQYTIKEFSIFRNDQHSNNNMQTRMTTMIINILTDPKDRGQNKSCYGIAEDLRIIEITIIQNEEGSSLASKLQKGKFVVLQQYTINNTDDATYLRLINGKSKVFQTGKKFDVPKDILKTFYNPPTCTVPEALASPKKRRLSIDGTVTEMQQTKPTTKDYEIVGVDKEGDNISVITACCKEFAISQTTLQEAGLSVKDVATKPVQATLEIENNVIIKISKTSQKKN</sequence>
<dbReference type="GO" id="GO:0005524">
    <property type="term" value="F:ATP binding"/>
    <property type="evidence" value="ECO:0007669"/>
    <property type="project" value="UniProtKB-KW"/>
</dbReference>
<dbReference type="Pfam" id="PF05970">
    <property type="entry name" value="PIF1"/>
    <property type="match status" value="1"/>
</dbReference>
<keyword evidence="1" id="KW-0067">ATP-binding</keyword>
<feature type="compositionally biased region" description="Low complexity" evidence="2">
    <location>
        <begin position="329"/>
        <end position="339"/>
    </location>
</feature>
<dbReference type="Proteomes" id="UP001152320">
    <property type="component" value="Unassembled WGS sequence"/>
</dbReference>
<evidence type="ECO:0000313" key="7">
    <source>
        <dbReference type="Proteomes" id="UP001152320"/>
    </source>
</evidence>
<dbReference type="InterPro" id="IPR051055">
    <property type="entry name" value="PIF1_helicase"/>
</dbReference>
<dbReference type="GO" id="GO:0006310">
    <property type="term" value="P:DNA recombination"/>
    <property type="evidence" value="ECO:0007669"/>
    <property type="project" value="UniProtKB-KW"/>
</dbReference>
<dbReference type="OrthoDB" id="432234at2759"/>
<evidence type="ECO:0000259" key="3">
    <source>
        <dbReference type="Pfam" id="PF05970"/>
    </source>
</evidence>
<protein>
    <recommendedName>
        <fullName evidence="1">ATP-dependent DNA helicase</fullName>
        <ecNumber evidence="1">5.6.2.3</ecNumber>
    </recommendedName>
</protein>
<organism evidence="6 7">
    <name type="scientific">Holothuria leucospilota</name>
    <name type="common">Black long sea cucumber</name>
    <name type="synonym">Mertensiothuria leucospilota</name>
    <dbReference type="NCBI Taxonomy" id="206669"/>
    <lineage>
        <taxon>Eukaryota</taxon>
        <taxon>Metazoa</taxon>
        <taxon>Echinodermata</taxon>
        <taxon>Eleutherozoa</taxon>
        <taxon>Echinozoa</taxon>
        <taxon>Holothuroidea</taxon>
        <taxon>Aspidochirotacea</taxon>
        <taxon>Aspidochirotida</taxon>
        <taxon>Holothuriidae</taxon>
        <taxon>Holothuria</taxon>
    </lineage>
</organism>
<comment type="cofactor">
    <cofactor evidence="1">
        <name>Mg(2+)</name>
        <dbReference type="ChEBI" id="CHEBI:18420"/>
    </cofactor>
</comment>
<evidence type="ECO:0000256" key="1">
    <source>
        <dbReference type="RuleBase" id="RU363044"/>
    </source>
</evidence>
<keyword evidence="1 6" id="KW-0347">Helicase</keyword>
<dbReference type="Gene3D" id="3.40.50.300">
    <property type="entry name" value="P-loop containing nucleotide triphosphate hydrolases"/>
    <property type="match status" value="1"/>
</dbReference>
<comment type="catalytic activity">
    <reaction evidence="1">
        <text>ATP + H2O = ADP + phosphate + H(+)</text>
        <dbReference type="Rhea" id="RHEA:13065"/>
        <dbReference type="ChEBI" id="CHEBI:15377"/>
        <dbReference type="ChEBI" id="CHEBI:15378"/>
        <dbReference type="ChEBI" id="CHEBI:30616"/>
        <dbReference type="ChEBI" id="CHEBI:43474"/>
        <dbReference type="ChEBI" id="CHEBI:456216"/>
        <dbReference type="EC" id="5.6.2.3"/>
    </reaction>
</comment>
<dbReference type="GO" id="GO:0043139">
    <property type="term" value="F:5'-3' DNA helicase activity"/>
    <property type="evidence" value="ECO:0007669"/>
    <property type="project" value="UniProtKB-EC"/>
</dbReference>
<keyword evidence="1" id="KW-0378">Hydrolase</keyword>
<dbReference type="InterPro" id="IPR025476">
    <property type="entry name" value="Helitron_helicase-like"/>
</dbReference>
<feature type="compositionally biased region" description="Basic residues" evidence="2">
    <location>
        <begin position="1"/>
        <end position="13"/>
    </location>
</feature>
<comment type="similarity">
    <text evidence="1">Belongs to the helicase family.</text>
</comment>
<dbReference type="GO" id="GO:0000723">
    <property type="term" value="P:telomere maintenance"/>
    <property type="evidence" value="ECO:0007669"/>
    <property type="project" value="InterPro"/>
</dbReference>
<keyword evidence="1" id="KW-0233">DNA recombination</keyword>
<dbReference type="SUPFAM" id="SSF52540">
    <property type="entry name" value="P-loop containing nucleoside triphosphate hydrolases"/>
    <property type="match status" value="2"/>
</dbReference>
<evidence type="ECO:0000259" key="4">
    <source>
        <dbReference type="Pfam" id="PF14214"/>
    </source>
</evidence>
<dbReference type="EC" id="5.6.2.3" evidence="1"/>
<dbReference type="EMBL" id="JAIZAY010000319">
    <property type="protein sequence ID" value="KAJ8018509.1"/>
    <property type="molecule type" value="Genomic_DNA"/>
</dbReference>
<dbReference type="GO" id="GO:0016787">
    <property type="term" value="F:hydrolase activity"/>
    <property type="evidence" value="ECO:0007669"/>
    <property type="project" value="UniProtKB-KW"/>
</dbReference>
<feature type="region of interest" description="Disordered" evidence="2">
    <location>
        <begin position="324"/>
        <end position="349"/>
    </location>
</feature>
<dbReference type="InterPro" id="IPR046700">
    <property type="entry name" value="DUF6570"/>
</dbReference>
<keyword evidence="7" id="KW-1185">Reference proteome</keyword>
<dbReference type="GO" id="GO:0006281">
    <property type="term" value="P:DNA repair"/>
    <property type="evidence" value="ECO:0007669"/>
    <property type="project" value="UniProtKB-KW"/>
</dbReference>
<name>A0A9Q0YDS0_HOLLE</name>
<comment type="caution">
    <text evidence="6">The sequence shown here is derived from an EMBL/GenBank/DDBJ whole genome shotgun (WGS) entry which is preliminary data.</text>
</comment>
<keyword evidence="1" id="KW-0227">DNA damage</keyword>
<accession>A0A9Q0YDS0</accession>
<dbReference type="InterPro" id="IPR010285">
    <property type="entry name" value="DNA_helicase_pif1-like_DEAD"/>
</dbReference>
<feature type="compositionally biased region" description="Basic and acidic residues" evidence="2">
    <location>
        <begin position="15"/>
        <end position="28"/>
    </location>
</feature>
<dbReference type="Pfam" id="PF14214">
    <property type="entry name" value="Helitron_like_N"/>
    <property type="match status" value="1"/>
</dbReference>